<evidence type="ECO:0000313" key="2">
    <source>
        <dbReference type="EMBL" id="GFM34804.1"/>
    </source>
</evidence>
<organism evidence="2 3">
    <name type="scientific">Desulfovibrio subterraneus</name>
    <dbReference type="NCBI Taxonomy" id="2718620"/>
    <lineage>
        <taxon>Bacteria</taxon>
        <taxon>Pseudomonadati</taxon>
        <taxon>Thermodesulfobacteriota</taxon>
        <taxon>Desulfovibrionia</taxon>
        <taxon>Desulfovibrionales</taxon>
        <taxon>Desulfovibrionaceae</taxon>
        <taxon>Desulfovibrio</taxon>
    </lineage>
</organism>
<dbReference type="InterPro" id="IPR009061">
    <property type="entry name" value="DNA-bd_dom_put_sf"/>
</dbReference>
<dbReference type="Pfam" id="PF13411">
    <property type="entry name" value="MerR_1"/>
    <property type="match status" value="1"/>
</dbReference>
<evidence type="ECO:0000259" key="1">
    <source>
        <dbReference type="Pfam" id="PF13411"/>
    </source>
</evidence>
<dbReference type="AlphaFoldDB" id="A0A7J0BP23"/>
<dbReference type="GO" id="GO:0003677">
    <property type="term" value="F:DNA binding"/>
    <property type="evidence" value="ECO:0007669"/>
    <property type="project" value="InterPro"/>
</dbReference>
<gene>
    <name evidence="2" type="ORF">DSM101010T_31690</name>
</gene>
<dbReference type="RefSeq" id="WP_174406460.1">
    <property type="nucleotide sequence ID" value="NZ_BLVO01000016.1"/>
</dbReference>
<proteinExistence type="predicted"/>
<evidence type="ECO:0000313" key="3">
    <source>
        <dbReference type="Proteomes" id="UP000503840"/>
    </source>
</evidence>
<dbReference type="EMBL" id="BLVO01000016">
    <property type="protein sequence ID" value="GFM34804.1"/>
    <property type="molecule type" value="Genomic_DNA"/>
</dbReference>
<dbReference type="SUPFAM" id="SSF46955">
    <property type="entry name" value="Putative DNA-binding domain"/>
    <property type="match status" value="1"/>
</dbReference>
<dbReference type="Proteomes" id="UP000503840">
    <property type="component" value="Unassembled WGS sequence"/>
</dbReference>
<dbReference type="GO" id="GO:0006355">
    <property type="term" value="P:regulation of DNA-templated transcription"/>
    <property type="evidence" value="ECO:0007669"/>
    <property type="project" value="InterPro"/>
</dbReference>
<dbReference type="InterPro" id="IPR000551">
    <property type="entry name" value="MerR-type_HTH_dom"/>
</dbReference>
<accession>A0A7J0BP23</accession>
<reference evidence="2 3" key="1">
    <citation type="submission" date="2020-05" db="EMBL/GenBank/DDBJ databases">
        <title>Draft genome sequence of Desulfovibrio sp. strain HN2T.</title>
        <authorList>
            <person name="Ueno A."/>
            <person name="Tamazawa S."/>
            <person name="Tamamura S."/>
            <person name="Murakami T."/>
            <person name="Kiyama T."/>
            <person name="Inomata H."/>
            <person name="Amano Y."/>
            <person name="Miyakawa K."/>
            <person name="Tamaki H."/>
            <person name="Naganuma T."/>
            <person name="Kaneko K."/>
        </authorList>
    </citation>
    <scope>NUCLEOTIDE SEQUENCE [LARGE SCALE GENOMIC DNA]</scope>
    <source>
        <strain evidence="2 3">HN2</strain>
    </source>
</reference>
<keyword evidence="3" id="KW-1185">Reference proteome</keyword>
<comment type="caution">
    <text evidence="2">The sequence shown here is derived from an EMBL/GenBank/DDBJ whole genome shotgun (WGS) entry which is preliminary data.</text>
</comment>
<name>A0A7J0BP23_9BACT</name>
<protein>
    <submittedName>
        <fullName evidence="2">MerR family transcriptional regulator</fullName>
    </submittedName>
</protein>
<feature type="domain" description="HTH merR-type" evidence="1">
    <location>
        <begin position="7"/>
        <end position="73"/>
    </location>
</feature>
<sequence length="414" mass="45668">MSEKTLTHRDLGRMLGVSETTIKSYRRKFPDCIPVANDGKPIRFTHEAGKVCLRIRELFSRGMSVPEVRTRLEKEFSWIEPMPEMPQEQELEVAPAVIPAGPVEVELPDDYTQALSNLAKSMVNLTMKQDAIARRMESIDARLQKLDLQGAADAGMAPAMEAWMERATALLERLEGLAGPAVASAGVSSAPLSESAGGYADAAEQTDEEAAHAAPAKEQAVSGKVIRIRNAYGDVNEYTVETSAIPARPTEEAPADAEQPEYAEPHYADQDAEGGFIFDSDEAPEEAPEEAPIMQEPHRALLTMPLVIQSPDGEFLGVAGRTRGRFSINDLKAMLMSHFEGSERFSVQWQYTDNGWLMLLEQKDLSDPYSLAVLVDETTTPRGNNVALIEHLTINGKDENPVEMYNFINRIYES</sequence>